<accession>A0ACC1QAE6</accession>
<protein>
    <submittedName>
        <fullName evidence="1">Uncharacterized protein</fullName>
    </submittedName>
</protein>
<reference evidence="1" key="1">
    <citation type="submission" date="2022-08" db="EMBL/GenBank/DDBJ databases">
        <title>Genome Sequence of Pycnoporus sanguineus.</title>
        <authorList>
            <person name="Buettner E."/>
        </authorList>
    </citation>
    <scope>NUCLEOTIDE SEQUENCE</scope>
    <source>
        <strain evidence="1">CG-C14</strain>
    </source>
</reference>
<keyword evidence="2" id="KW-1185">Reference proteome</keyword>
<name>A0ACC1QAE6_9APHY</name>
<gene>
    <name evidence="1" type="ORF">NUW54_g1120</name>
</gene>
<sequence>MAVCATVTFKTIDRSDDLRRASFGSHRPASFAAPQSSAFEGLSPETRHKRKVSLSMLKARIDSELAATTSASRPSSRNSRNFTSPAPKPAALPVVVEPPSQPATPPPAQVPKRPVFMDESHIFWCHSCQGDLVVL</sequence>
<dbReference type="Proteomes" id="UP001144978">
    <property type="component" value="Unassembled WGS sequence"/>
</dbReference>
<dbReference type="EMBL" id="JANSHE010000174">
    <property type="protein sequence ID" value="KAJ3015151.1"/>
    <property type="molecule type" value="Genomic_DNA"/>
</dbReference>
<comment type="caution">
    <text evidence="1">The sequence shown here is derived from an EMBL/GenBank/DDBJ whole genome shotgun (WGS) entry which is preliminary data.</text>
</comment>
<evidence type="ECO:0000313" key="2">
    <source>
        <dbReference type="Proteomes" id="UP001144978"/>
    </source>
</evidence>
<evidence type="ECO:0000313" key="1">
    <source>
        <dbReference type="EMBL" id="KAJ3015151.1"/>
    </source>
</evidence>
<organism evidence="1 2">
    <name type="scientific">Trametes sanguinea</name>
    <dbReference type="NCBI Taxonomy" id="158606"/>
    <lineage>
        <taxon>Eukaryota</taxon>
        <taxon>Fungi</taxon>
        <taxon>Dikarya</taxon>
        <taxon>Basidiomycota</taxon>
        <taxon>Agaricomycotina</taxon>
        <taxon>Agaricomycetes</taxon>
        <taxon>Polyporales</taxon>
        <taxon>Polyporaceae</taxon>
        <taxon>Trametes</taxon>
    </lineage>
</organism>
<proteinExistence type="predicted"/>